<geneLocation type="plasmid" evidence="1 2">
    <name>pQpDG</name>
</geneLocation>
<dbReference type="KEGG" id="cbd:CBUD_A0053a"/>
<proteinExistence type="predicted"/>
<evidence type="ECO:0000313" key="1">
    <source>
        <dbReference type="EMBL" id="ACI23048.1"/>
    </source>
</evidence>
<accession>B5XHS9</accession>
<dbReference type="Proteomes" id="UP000008555">
    <property type="component" value="Plasmid pQpDG"/>
</dbReference>
<gene>
    <name evidence="1" type="ORF">CBUD_A0053a</name>
</gene>
<dbReference type="EMBL" id="CP000735">
    <property type="protein sequence ID" value="ACI23048.1"/>
    <property type="molecule type" value="Genomic_DNA"/>
</dbReference>
<dbReference type="RefSeq" id="WP_011996341.1">
    <property type="nucleotide sequence ID" value="NC_009726.1"/>
</dbReference>
<name>B5XHS9_COXBN</name>
<protein>
    <recommendedName>
        <fullName evidence="3">Type II toxin-antitoxin system RelE/ParE family toxin</fullName>
    </recommendedName>
</protein>
<reference evidence="1 2" key="1">
    <citation type="journal article" date="2009" name="Infect. Immun.">
        <title>Comparative genomics reveal extensive transposon-mediated genomic plasticity and diversity among potential effector proteins within the genus Coxiella.</title>
        <authorList>
            <person name="Beare P.A."/>
            <person name="Unsworth N."/>
            <person name="Andoh M."/>
            <person name="Voth D.E."/>
            <person name="Omsland A."/>
            <person name="Gilk S.D."/>
            <person name="Williams K.P."/>
            <person name="Sobral B.W."/>
            <person name="Kupko J.J.III."/>
            <person name="Porcella S.F."/>
            <person name="Samuel J.E."/>
            <person name="Heinzen R.A."/>
        </authorList>
    </citation>
    <scope>NUCLEOTIDE SEQUENCE [LARGE SCALE GENOMIC DNA]</scope>
    <source>
        <strain evidence="1 2">Dugway 5J108-111</strain>
        <plasmid evidence="2">pQpDG</plasmid>
    </source>
</reference>
<dbReference type="AlphaFoldDB" id="B5XHS9"/>
<evidence type="ECO:0008006" key="3">
    <source>
        <dbReference type="Google" id="ProtNLM"/>
    </source>
</evidence>
<evidence type="ECO:0000313" key="2">
    <source>
        <dbReference type="Proteomes" id="UP000008555"/>
    </source>
</evidence>
<dbReference type="HOGENOM" id="CLU_132631_1_2_6"/>
<dbReference type="InterPro" id="IPR009387">
    <property type="entry name" value="HigB-2"/>
</dbReference>
<keyword evidence="1" id="KW-0614">Plasmid</keyword>
<organism evidence="1 2">
    <name type="scientific">Coxiella burnetii (strain Dugway 5J108-111)</name>
    <dbReference type="NCBI Taxonomy" id="434922"/>
    <lineage>
        <taxon>Bacteria</taxon>
        <taxon>Pseudomonadati</taxon>
        <taxon>Pseudomonadota</taxon>
        <taxon>Gammaproteobacteria</taxon>
        <taxon>Legionellales</taxon>
        <taxon>Coxiellaceae</taxon>
        <taxon>Coxiella</taxon>
    </lineage>
</organism>
<sequence>MIKKRVAREGQGKRSGHRVLLAFKDNDRSIFIFGFSKNDRENLDAEEKEMYKKVAKLYLGAPMSALEKMCANGQLIEVHYEKK</sequence>
<dbReference type="Pfam" id="PF06296">
    <property type="entry name" value="RelE"/>
    <property type="match status" value="1"/>
</dbReference>